<feature type="region of interest" description="Disordered" evidence="2">
    <location>
        <begin position="283"/>
        <end position="304"/>
    </location>
</feature>
<evidence type="ECO:0000256" key="1">
    <source>
        <dbReference type="ARBA" id="ARBA00023172"/>
    </source>
</evidence>
<keyword evidence="4" id="KW-1185">Reference proteome</keyword>
<dbReference type="SUPFAM" id="SSF56349">
    <property type="entry name" value="DNA breaking-rejoining enzymes"/>
    <property type="match status" value="1"/>
</dbReference>
<dbReference type="GO" id="GO:0006310">
    <property type="term" value="P:DNA recombination"/>
    <property type="evidence" value="ECO:0007669"/>
    <property type="project" value="UniProtKB-KW"/>
</dbReference>
<keyword evidence="1" id="KW-0233">DNA recombination</keyword>
<dbReference type="Gene3D" id="1.10.443.10">
    <property type="entry name" value="Intergrase catalytic core"/>
    <property type="match status" value="1"/>
</dbReference>
<protein>
    <submittedName>
        <fullName evidence="3">Site-specific integrase</fullName>
    </submittedName>
</protein>
<organism evidence="3 4">
    <name type="scientific">Nocardioides acrostichi</name>
    <dbReference type="NCBI Taxonomy" id="2784339"/>
    <lineage>
        <taxon>Bacteria</taxon>
        <taxon>Bacillati</taxon>
        <taxon>Actinomycetota</taxon>
        <taxon>Actinomycetes</taxon>
        <taxon>Propionibacteriales</taxon>
        <taxon>Nocardioidaceae</taxon>
        <taxon>Nocardioides</taxon>
    </lineage>
</organism>
<evidence type="ECO:0000313" key="3">
    <source>
        <dbReference type="EMBL" id="MBF4162583.1"/>
    </source>
</evidence>
<gene>
    <name evidence="3" type="ORF">ISG29_12870</name>
</gene>
<dbReference type="InterPro" id="IPR013762">
    <property type="entry name" value="Integrase-like_cat_sf"/>
</dbReference>
<dbReference type="EMBL" id="JADIVZ010000006">
    <property type="protein sequence ID" value="MBF4162583.1"/>
    <property type="molecule type" value="Genomic_DNA"/>
</dbReference>
<dbReference type="GO" id="GO:0003677">
    <property type="term" value="F:DNA binding"/>
    <property type="evidence" value="ECO:0007669"/>
    <property type="project" value="InterPro"/>
</dbReference>
<sequence>MNQVLEEWTASAEHTEQTRTRMSETVTRFVLHATARGVPRLAAASAADAHAFITAPTRHGREPELATRHARRTALRTLYRTARRLRLAAGDPTLDVVLPPRGSRVARPLSDDEITLCRASTRATRGPSASLRATAWALGEATAVSSEITQIRVCDLDDPQNPRRVRLPGTRRHDARTATLTVWGSIILRERAALLQHTYGSEALLAYGGHAPPGGAKAQASVCNALRQVLDSAGLLRESDIRPASLRHWTGRSAYDAGTPVEAVARLLGHRSLDATAEDIALDWRHPSPDPSPAPSPGTAPDPVLMTSAVATCTGSARGASAHADVGPGAAPLGTDRHLSLVTLREDFR</sequence>
<name>A0A930UXB2_9ACTN</name>
<dbReference type="Proteomes" id="UP000656804">
    <property type="component" value="Unassembled WGS sequence"/>
</dbReference>
<dbReference type="GO" id="GO:0015074">
    <property type="term" value="P:DNA integration"/>
    <property type="evidence" value="ECO:0007669"/>
    <property type="project" value="InterPro"/>
</dbReference>
<reference evidence="3" key="1">
    <citation type="submission" date="2020-11" db="EMBL/GenBank/DDBJ databases">
        <title>Nocardioides sp. CBS4Y-1, whole genome shotgun sequence.</title>
        <authorList>
            <person name="Tuo L."/>
        </authorList>
    </citation>
    <scope>NUCLEOTIDE SEQUENCE</scope>
    <source>
        <strain evidence="3">CBS4Y-1</strain>
    </source>
</reference>
<comment type="caution">
    <text evidence="3">The sequence shown here is derived from an EMBL/GenBank/DDBJ whole genome shotgun (WGS) entry which is preliminary data.</text>
</comment>
<accession>A0A930UXB2</accession>
<dbReference type="CDD" id="cd00397">
    <property type="entry name" value="DNA_BRE_C"/>
    <property type="match status" value="1"/>
</dbReference>
<dbReference type="RefSeq" id="WP_194503849.1">
    <property type="nucleotide sequence ID" value="NZ_JADIVZ010000006.1"/>
</dbReference>
<evidence type="ECO:0000256" key="2">
    <source>
        <dbReference type="SAM" id="MobiDB-lite"/>
    </source>
</evidence>
<feature type="compositionally biased region" description="Pro residues" evidence="2">
    <location>
        <begin position="289"/>
        <end position="300"/>
    </location>
</feature>
<proteinExistence type="predicted"/>
<dbReference type="AlphaFoldDB" id="A0A930UXB2"/>
<evidence type="ECO:0000313" key="4">
    <source>
        <dbReference type="Proteomes" id="UP000656804"/>
    </source>
</evidence>
<dbReference type="InterPro" id="IPR011010">
    <property type="entry name" value="DNA_brk_join_enz"/>
</dbReference>